<organism evidence="2">
    <name type="scientific">Lotharella oceanica</name>
    <dbReference type="NCBI Taxonomy" id="641309"/>
    <lineage>
        <taxon>Eukaryota</taxon>
        <taxon>Sar</taxon>
        <taxon>Rhizaria</taxon>
        <taxon>Cercozoa</taxon>
        <taxon>Chlorarachniophyceae</taxon>
        <taxon>Lotharella</taxon>
    </lineage>
</organism>
<evidence type="ECO:0000256" key="1">
    <source>
        <dbReference type="SAM" id="MobiDB-lite"/>
    </source>
</evidence>
<dbReference type="EMBL" id="HBHP01018278">
    <property type="protein sequence ID" value="CAD9766820.1"/>
    <property type="molecule type" value="Transcribed_RNA"/>
</dbReference>
<accession>A0A7S2TRC7</accession>
<protein>
    <submittedName>
        <fullName evidence="2">Uncharacterized protein</fullName>
    </submittedName>
</protein>
<dbReference type="AlphaFoldDB" id="A0A7S2TRC7"/>
<feature type="region of interest" description="Disordered" evidence="1">
    <location>
        <begin position="92"/>
        <end position="117"/>
    </location>
</feature>
<sequence>MVKKIVVSDYDCAIEGKCREAIPNAPEELEDEWKLKIARILVAKEQQKRAAMEALSKITPELYDCELPAFEPDPHLPNNRLSPMRMASFREGVHRKRSYRKRTKKRKSKKGKRKTSKRLPPRWTLYTIVETPEEPRSEAEEAVGKASVVVESCADEHQCVLESCAQEHQGVEEEIEEANMSPVRPSHAGEIETIVSDSVKGTQKLAVPLDQLSKNDELKFMNQDSDYDLILKMILPSPAIPSIRSLS</sequence>
<name>A0A7S2TRC7_9EUKA</name>
<gene>
    <name evidence="2" type="ORF">LSP00402_LOCUS11366</name>
</gene>
<evidence type="ECO:0000313" key="2">
    <source>
        <dbReference type="EMBL" id="CAD9766820.1"/>
    </source>
</evidence>
<proteinExistence type="predicted"/>
<reference evidence="2" key="1">
    <citation type="submission" date="2021-01" db="EMBL/GenBank/DDBJ databases">
        <authorList>
            <person name="Corre E."/>
            <person name="Pelletier E."/>
            <person name="Niang G."/>
            <person name="Scheremetjew M."/>
            <person name="Finn R."/>
            <person name="Kale V."/>
            <person name="Holt S."/>
            <person name="Cochrane G."/>
            <person name="Meng A."/>
            <person name="Brown T."/>
            <person name="Cohen L."/>
        </authorList>
    </citation>
    <scope>NUCLEOTIDE SEQUENCE</scope>
    <source>
        <strain evidence="2">CCMP622</strain>
    </source>
</reference>
<feature type="compositionally biased region" description="Basic residues" evidence="1">
    <location>
        <begin position="93"/>
        <end position="117"/>
    </location>
</feature>